<dbReference type="Proteomes" id="UP001366060">
    <property type="component" value="Unassembled WGS sequence"/>
</dbReference>
<proteinExistence type="predicted"/>
<evidence type="ECO:0000256" key="1">
    <source>
        <dbReference type="SAM" id="Phobius"/>
    </source>
</evidence>
<keyword evidence="1" id="KW-0812">Transmembrane</keyword>
<protein>
    <submittedName>
        <fullName evidence="2">Uncharacterized protein</fullName>
    </submittedName>
</protein>
<comment type="caution">
    <text evidence="2">The sequence shown here is derived from an EMBL/GenBank/DDBJ whole genome shotgun (WGS) entry which is preliminary data.</text>
</comment>
<organism evidence="2 3">
    <name type="scientific">Psychromonas arctica</name>
    <dbReference type="NCBI Taxonomy" id="168275"/>
    <lineage>
        <taxon>Bacteria</taxon>
        <taxon>Pseudomonadati</taxon>
        <taxon>Pseudomonadota</taxon>
        <taxon>Gammaproteobacteria</taxon>
        <taxon>Alteromonadales</taxon>
        <taxon>Psychromonadaceae</taxon>
        <taxon>Psychromonas</taxon>
    </lineage>
</organism>
<name>A0ABU9HFH1_9GAMM</name>
<sequence>MFKELFTYLETNQPIATLSAGVLAIFAVILSQLWLDWRQKRAHKHEIAVKDKELNLKKKEELIETINIQVLDIARVEDVFDSWFNNFSKNYTASEMSQLLMSINNRVNKIHILIQLYFPDYIPYINKIMGEAQGFLELCTDFSMAAKFGSEDFHKLEMIEIFEKCNEYAVAYMHLSSNVIEPELVEKYPLKPS</sequence>
<feature type="transmembrane region" description="Helical" evidence="1">
    <location>
        <begin position="15"/>
        <end position="35"/>
    </location>
</feature>
<keyword evidence="1" id="KW-0472">Membrane</keyword>
<dbReference type="EMBL" id="JBAKBA010000050">
    <property type="protein sequence ID" value="MEL0660645.1"/>
    <property type="molecule type" value="Genomic_DNA"/>
</dbReference>
<reference evidence="2 3" key="1">
    <citation type="submission" date="2024-02" db="EMBL/GenBank/DDBJ databases">
        <title>Bacteria isolated from the canopy kelp, Nereocystis luetkeana.</title>
        <authorList>
            <person name="Pfister C.A."/>
            <person name="Younker I.T."/>
            <person name="Light S.H."/>
        </authorList>
    </citation>
    <scope>NUCLEOTIDE SEQUENCE [LARGE SCALE GENOMIC DNA]</scope>
    <source>
        <strain evidence="2 3">TI.2.07</strain>
    </source>
</reference>
<keyword evidence="1" id="KW-1133">Transmembrane helix</keyword>
<gene>
    <name evidence="2" type="ORF">V6255_16035</name>
</gene>
<evidence type="ECO:0000313" key="2">
    <source>
        <dbReference type="EMBL" id="MEL0660645.1"/>
    </source>
</evidence>
<accession>A0ABU9HFH1</accession>
<dbReference type="RefSeq" id="WP_341629054.1">
    <property type="nucleotide sequence ID" value="NZ_JBAKBA010000050.1"/>
</dbReference>
<evidence type="ECO:0000313" key="3">
    <source>
        <dbReference type="Proteomes" id="UP001366060"/>
    </source>
</evidence>
<keyword evidence="3" id="KW-1185">Reference proteome</keyword>